<sequence>MGTVGVNGKIKLENSERGCLLYMKFDDEYYIDSYNNALMAVSGVMALFSFAICGEIGIGLKGRNLCDLSTSISALHDAQVCAGLMGGCWLAVLILEWFQFKSRFPNSVGHIGKKPRI</sequence>
<name>A0A9P6Q629_9FUNG</name>
<proteinExistence type="predicted"/>
<keyword evidence="1" id="KW-0472">Membrane</keyword>
<keyword evidence="1" id="KW-1133">Transmembrane helix</keyword>
<dbReference type="Proteomes" id="UP000726737">
    <property type="component" value="Unassembled WGS sequence"/>
</dbReference>
<keyword evidence="3" id="KW-1185">Reference proteome</keyword>
<evidence type="ECO:0000313" key="2">
    <source>
        <dbReference type="EMBL" id="KAG0260166.1"/>
    </source>
</evidence>
<gene>
    <name evidence="2" type="ORF">BG011_002094</name>
</gene>
<reference evidence="2" key="1">
    <citation type="journal article" date="2020" name="Fungal Divers.">
        <title>Resolving the Mortierellaceae phylogeny through synthesis of multi-gene phylogenetics and phylogenomics.</title>
        <authorList>
            <person name="Vandepol N."/>
            <person name="Liber J."/>
            <person name="Desiro A."/>
            <person name="Na H."/>
            <person name="Kennedy M."/>
            <person name="Barry K."/>
            <person name="Grigoriev I.V."/>
            <person name="Miller A.N."/>
            <person name="O'Donnell K."/>
            <person name="Stajich J.E."/>
            <person name="Bonito G."/>
        </authorList>
    </citation>
    <scope>NUCLEOTIDE SEQUENCE</scope>
    <source>
        <strain evidence="2">KOD948</strain>
    </source>
</reference>
<dbReference type="EMBL" id="JAAAJA010000163">
    <property type="protein sequence ID" value="KAG0260166.1"/>
    <property type="molecule type" value="Genomic_DNA"/>
</dbReference>
<accession>A0A9P6Q629</accession>
<dbReference type="AlphaFoldDB" id="A0A9P6Q629"/>
<dbReference type="OrthoDB" id="2421160at2759"/>
<evidence type="ECO:0000256" key="1">
    <source>
        <dbReference type="SAM" id="Phobius"/>
    </source>
</evidence>
<organism evidence="2 3">
    <name type="scientific">Mortierella polycephala</name>
    <dbReference type="NCBI Taxonomy" id="41804"/>
    <lineage>
        <taxon>Eukaryota</taxon>
        <taxon>Fungi</taxon>
        <taxon>Fungi incertae sedis</taxon>
        <taxon>Mucoromycota</taxon>
        <taxon>Mortierellomycotina</taxon>
        <taxon>Mortierellomycetes</taxon>
        <taxon>Mortierellales</taxon>
        <taxon>Mortierellaceae</taxon>
        <taxon>Mortierella</taxon>
    </lineage>
</organism>
<feature type="transmembrane region" description="Helical" evidence="1">
    <location>
        <begin position="80"/>
        <end position="100"/>
    </location>
</feature>
<evidence type="ECO:0000313" key="3">
    <source>
        <dbReference type="Proteomes" id="UP000726737"/>
    </source>
</evidence>
<keyword evidence="1" id="KW-0812">Transmembrane</keyword>
<comment type="caution">
    <text evidence="2">The sequence shown here is derived from an EMBL/GenBank/DDBJ whole genome shotgun (WGS) entry which is preliminary data.</text>
</comment>
<feature type="transmembrane region" description="Helical" evidence="1">
    <location>
        <begin position="37"/>
        <end position="60"/>
    </location>
</feature>
<protein>
    <submittedName>
        <fullName evidence="2">Uncharacterized protein</fullName>
    </submittedName>
</protein>